<keyword evidence="2" id="KW-1185">Reference proteome</keyword>
<dbReference type="GeneID" id="78085978"/>
<protein>
    <recommendedName>
        <fullName evidence="3">DUF1844 domain-containing protein</fullName>
    </recommendedName>
</protein>
<dbReference type="HOGENOM" id="CLU_136189_1_0_7"/>
<reference evidence="1 2" key="1">
    <citation type="submission" date="2010-10" db="EMBL/GenBank/DDBJ databases">
        <authorList>
            <consortium name="The Broad Institute Genome Sequencing Platform"/>
            <person name="Ward D."/>
            <person name="Earl A."/>
            <person name="Feldgarden M."/>
            <person name="Young S.K."/>
            <person name="Gargeya S."/>
            <person name="Zeng Q."/>
            <person name="Alvarado L."/>
            <person name="Berlin A."/>
            <person name="Bochicchio J."/>
            <person name="Chapman S.B."/>
            <person name="Chen Z."/>
            <person name="Freedman E."/>
            <person name="Gellesch M."/>
            <person name="Goldberg J."/>
            <person name="Griggs A."/>
            <person name="Gujja S."/>
            <person name="Heilman E."/>
            <person name="Heiman D."/>
            <person name="Howarth C."/>
            <person name="Mehta T."/>
            <person name="Neiman D."/>
            <person name="Pearson M."/>
            <person name="Roberts A."/>
            <person name="Saif S."/>
            <person name="Shea T."/>
            <person name="Shenoy N."/>
            <person name="Sisk P."/>
            <person name="Stolte C."/>
            <person name="Sykes S."/>
            <person name="White J."/>
            <person name="Yandava C."/>
            <person name="Allen-Vercoe E."/>
            <person name="Sibley C."/>
            <person name="Ambrose C.E."/>
            <person name="Strauss J."/>
            <person name="Daigneault M."/>
            <person name="Haas B."/>
            <person name="Nusbaum C."/>
            <person name="Birren B."/>
        </authorList>
    </citation>
    <scope>NUCLEOTIDE SEQUENCE [LARGE SCALE GENOMIC DNA]</scope>
    <source>
        <strain evidence="1 2">3_1_6</strain>
    </source>
</reference>
<gene>
    <name evidence="1" type="ORF">HMPREF0179_00843</name>
</gene>
<proteinExistence type="predicted"/>
<sequence length="104" mass="11464">MNAASPEDHKACDCNKPGCDCSMPQVTFSTFILSLASSALVQLGEVPNPESGATEQDLVIAKHTIDILTMLEEKTKQCLDSDEARLLEGILYELRMKYVMKKVD</sequence>
<comment type="caution">
    <text evidence="1">The sequence shown here is derived from an EMBL/GenBank/DDBJ whole genome shotgun (WGS) entry which is preliminary data.</text>
</comment>
<reference evidence="1 2" key="2">
    <citation type="submission" date="2013-04" db="EMBL/GenBank/DDBJ databases">
        <title>The Genome Sequence of Bilophila wadsworthia 3_1_6.</title>
        <authorList>
            <consortium name="The Broad Institute Genomics Platform"/>
            <person name="Earl A."/>
            <person name="Ward D."/>
            <person name="Feldgarden M."/>
            <person name="Gevers D."/>
            <person name="Sibley C."/>
            <person name="Strauss J."/>
            <person name="Allen-Vercoe E."/>
            <person name="Walker B."/>
            <person name="Young S."/>
            <person name="Zeng Q."/>
            <person name="Gargeya S."/>
            <person name="Fitzgerald M."/>
            <person name="Haas B."/>
            <person name="Abouelleil A."/>
            <person name="Allen A.W."/>
            <person name="Alvarado L."/>
            <person name="Arachchi H.M."/>
            <person name="Berlin A.M."/>
            <person name="Chapman S.B."/>
            <person name="Gainer-Dewar J."/>
            <person name="Goldberg J."/>
            <person name="Griggs A."/>
            <person name="Gujja S."/>
            <person name="Hansen M."/>
            <person name="Howarth C."/>
            <person name="Imamovic A."/>
            <person name="Ireland A."/>
            <person name="Larimer J."/>
            <person name="McCowan C."/>
            <person name="Murphy C."/>
            <person name="Pearson M."/>
            <person name="Poon T.W."/>
            <person name="Priest M."/>
            <person name="Roberts A."/>
            <person name="Saif S."/>
            <person name="Shea T."/>
            <person name="Sisk P."/>
            <person name="Sykes S."/>
            <person name="Wortman J."/>
            <person name="Nusbaum C."/>
            <person name="Birren B."/>
        </authorList>
    </citation>
    <scope>NUCLEOTIDE SEQUENCE [LARGE SCALE GENOMIC DNA]</scope>
    <source>
        <strain evidence="1 2">3_1_6</strain>
    </source>
</reference>
<dbReference type="eggNOG" id="ENOG50334IY">
    <property type="taxonomic scope" value="Bacteria"/>
</dbReference>
<dbReference type="Proteomes" id="UP000006034">
    <property type="component" value="Unassembled WGS sequence"/>
</dbReference>
<evidence type="ECO:0008006" key="3">
    <source>
        <dbReference type="Google" id="ProtNLM"/>
    </source>
</evidence>
<organism evidence="1 2">
    <name type="scientific">Bilophila wadsworthia (strain 3_1_6)</name>
    <dbReference type="NCBI Taxonomy" id="563192"/>
    <lineage>
        <taxon>Bacteria</taxon>
        <taxon>Pseudomonadati</taxon>
        <taxon>Thermodesulfobacteriota</taxon>
        <taxon>Desulfovibrionia</taxon>
        <taxon>Desulfovibrionales</taxon>
        <taxon>Desulfovibrionaceae</taxon>
        <taxon>Bilophila</taxon>
    </lineage>
</organism>
<dbReference type="OrthoDB" id="9799618at2"/>
<accession>E5Y3T2</accession>
<evidence type="ECO:0000313" key="1">
    <source>
        <dbReference type="EMBL" id="EFV45344.1"/>
    </source>
</evidence>
<dbReference type="Pfam" id="PF08899">
    <property type="entry name" value="DUF1844"/>
    <property type="match status" value="1"/>
</dbReference>
<evidence type="ECO:0000313" key="2">
    <source>
        <dbReference type="Proteomes" id="UP000006034"/>
    </source>
</evidence>
<dbReference type="EMBL" id="ADCP02000001">
    <property type="protein sequence ID" value="EFV45344.1"/>
    <property type="molecule type" value="Genomic_DNA"/>
</dbReference>
<dbReference type="STRING" id="563192.HMPREF0179_00843"/>
<dbReference type="AlphaFoldDB" id="E5Y3T2"/>
<dbReference type="InterPro" id="IPR014995">
    <property type="entry name" value="DUF1844"/>
</dbReference>
<name>E5Y3T2_BILW3</name>
<dbReference type="RefSeq" id="WP_005025345.1">
    <property type="nucleotide sequence ID" value="NZ_KE150238.1"/>
</dbReference>